<dbReference type="AlphaFoldDB" id="A0AAD3ZX93"/>
<feature type="transmembrane region" description="Helical" evidence="2">
    <location>
        <begin position="27"/>
        <end position="52"/>
    </location>
</feature>
<reference evidence="3 4" key="1">
    <citation type="submission" date="2019-09" db="EMBL/GenBank/DDBJ databases">
        <title>Whole genome sequencing of Microbacterium maritypicum.</title>
        <authorList>
            <person name="Lenchi N."/>
        </authorList>
    </citation>
    <scope>NUCLEOTIDE SEQUENCE [LARGE SCALE GENOMIC DNA]</scope>
    <source>
        <strain evidence="3 4">DSM 12512</strain>
    </source>
</reference>
<protein>
    <submittedName>
        <fullName evidence="3">DUF4190 domain-containing protein</fullName>
    </submittedName>
</protein>
<organism evidence="3 4">
    <name type="scientific">Microbacterium maritypicum</name>
    <name type="common">Microbacterium liquefaciens</name>
    <dbReference type="NCBI Taxonomy" id="33918"/>
    <lineage>
        <taxon>Bacteria</taxon>
        <taxon>Bacillati</taxon>
        <taxon>Actinomycetota</taxon>
        <taxon>Actinomycetes</taxon>
        <taxon>Micrococcales</taxon>
        <taxon>Microbacteriaceae</taxon>
        <taxon>Microbacterium</taxon>
    </lineage>
</organism>
<evidence type="ECO:0000313" key="4">
    <source>
        <dbReference type="Proteomes" id="UP000436027"/>
    </source>
</evidence>
<dbReference type="EMBL" id="WAAQ01000003">
    <property type="protein sequence ID" value="KAB1881464.1"/>
    <property type="molecule type" value="Genomic_DNA"/>
</dbReference>
<evidence type="ECO:0000256" key="2">
    <source>
        <dbReference type="SAM" id="Phobius"/>
    </source>
</evidence>
<dbReference type="Proteomes" id="UP000436027">
    <property type="component" value="Unassembled WGS sequence"/>
</dbReference>
<comment type="caution">
    <text evidence="3">The sequence shown here is derived from an EMBL/GenBank/DDBJ whole genome shotgun (WGS) entry which is preliminary data.</text>
</comment>
<feature type="region of interest" description="Disordered" evidence="1">
    <location>
        <begin position="1"/>
        <end position="20"/>
    </location>
</feature>
<feature type="transmembrane region" description="Helical" evidence="2">
    <location>
        <begin position="64"/>
        <end position="93"/>
    </location>
</feature>
<evidence type="ECO:0000313" key="3">
    <source>
        <dbReference type="EMBL" id="KAB1881464.1"/>
    </source>
</evidence>
<dbReference type="RefSeq" id="WP_127481415.1">
    <property type="nucleotide sequence ID" value="NZ_BAAAIN010000005.1"/>
</dbReference>
<gene>
    <name evidence="3" type="ORF">F6W70_16440</name>
</gene>
<name>A0AAD3ZX93_MICMQ</name>
<keyword evidence="2" id="KW-0472">Membrane</keyword>
<keyword evidence="2" id="KW-1133">Transmembrane helix</keyword>
<sequence>MSTTVSASATATPSDPAMSTAKGTASLVLGICSVFAGWTFFAPAVGLILGIVSLRGEPRARTQAVWGITLNAIAMSIWIILTLLALTFGWIAATSAMFGQ</sequence>
<proteinExistence type="predicted"/>
<evidence type="ECO:0000256" key="1">
    <source>
        <dbReference type="SAM" id="MobiDB-lite"/>
    </source>
</evidence>
<accession>A0AAD3ZX93</accession>
<keyword evidence="2" id="KW-0812">Transmembrane</keyword>